<comment type="caution">
    <text evidence="2">The sequence shown here is derived from an EMBL/GenBank/DDBJ whole genome shotgun (WGS) entry which is preliminary data.</text>
</comment>
<dbReference type="RefSeq" id="WP_085053262.1">
    <property type="nucleotide sequence ID" value="NZ_LNQR01000101.1"/>
</dbReference>
<evidence type="ECO:0000313" key="3">
    <source>
        <dbReference type="Proteomes" id="UP000060487"/>
    </source>
</evidence>
<accession>A0ABR5SCE5</accession>
<feature type="region of interest" description="Disordered" evidence="1">
    <location>
        <begin position="59"/>
        <end position="78"/>
    </location>
</feature>
<sequence>MASKSTITIEFTNKSSVDCEFELVKELNGDKTQFPFGKKVYFDVLTDPEAEVNLTATDGTITSEGTGTKTEEDEAVAFTDSQEQSVKRYITSITSYEWYGNDKLGEITKKDSKTIQCTIKPDPADADVGVAIGAITYVTPYRRHAIVVEDPGIDPYKIMVVAY</sequence>
<dbReference type="Proteomes" id="UP000060487">
    <property type="component" value="Unassembled WGS sequence"/>
</dbReference>
<keyword evidence="3" id="KW-1185">Reference proteome</keyword>
<dbReference type="EMBL" id="LNQR01000101">
    <property type="protein sequence ID" value="KWT81134.1"/>
    <property type="molecule type" value="Genomic_DNA"/>
</dbReference>
<evidence type="ECO:0000313" key="2">
    <source>
        <dbReference type="EMBL" id="KWT81134.1"/>
    </source>
</evidence>
<proteinExistence type="predicted"/>
<gene>
    <name evidence="2" type="ORF">ASN18_2640</name>
</gene>
<reference evidence="2 3" key="1">
    <citation type="submission" date="2015-11" db="EMBL/GenBank/DDBJ databases">
        <authorList>
            <person name="Lin W."/>
        </authorList>
    </citation>
    <scope>NUCLEOTIDE SEQUENCE [LARGE SCALE GENOMIC DNA]</scope>
    <source>
        <strain evidence="2 3">HCH-1</strain>
    </source>
</reference>
<protein>
    <submittedName>
        <fullName evidence="2">Uncharacterized protein</fullName>
    </submittedName>
</protein>
<organism evidence="2 3">
    <name type="scientific">Candidatus Magnetominusculus xianensis</name>
    <dbReference type="NCBI Taxonomy" id="1748249"/>
    <lineage>
        <taxon>Bacteria</taxon>
        <taxon>Pseudomonadati</taxon>
        <taxon>Nitrospirota</taxon>
        <taxon>Nitrospiria</taxon>
        <taxon>Nitrospirales</taxon>
        <taxon>Nitrospiraceae</taxon>
        <taxon>Candidatus Magnetominusculus</taxon>
    </lineage>
</organism>
<evidence type="ECO:0000256" key="1">
    <source>
        <dbReference type="SAM" id="MobiDB-lite"/>
    </source>
</evidence>
<feature type="compositionally biased region" description="Polar residues" evidence="1">
    <location>
        <begin position="59"/>
        <end position="68"/>
    </location>
</feature>
<name>A0ABR5SCE5_9BACT</name>